<dbReference type="InterPro" id="IPR021796">
    <property type="entry name" value="Tll0287-like_dom"/>
</dbReference>
<organism evidence="2 3">
    <name type="scientific">Algoriphagus halophytocola</name>
    <dbReference type="NCBI Taxonomy" id="2991499"/>
    <lineage>
        <taxon>Bacteria</taxon>
        <taxon>Pseudomonadati</taxon>
        <taxon>Bacteroidota</taxon>
        <taxon>Cytophagia</taxon>
        <taxon>Cytophagales</taxon>
        <taxon>Cyclobacteriaceae</taxon>
        <taxon>Algoriphagus</taxon>
    </lineage>
</organism>
<protein>
    <submittedName>
        <fullName evidence="2">DUF3365 domain-containing protein</fullName>
    </submittedName>
</protein>
<proteinExistence type="predicted"/>
<keyword evidence="3" id="KW-1185">Reference proteome</keyword>
<feature type="domain" description="Tll0287-like" evidence="1">
    <location>
        <begin position="57"/>
        <end position="210"/>
    </location>
</feature>
<evidence type="ECO:0000313" key="2">
    <source>
        <dbReference type="EMBL" id="UZD21319.1"/>
    </source>
</evidence>
<dbReference type="PROSITE" id="PS51257">
    <property type="entry name" value="PROKAR_LIPOPROTEIN"/>
    <property type="match status" value="1"/>
</dbReference>
<sequence>MKASLSIIIVFVIAISGCGPRERVSKEVFEAVNKNMEVKKLSEVEITEEAMIWGDSITQAAQAALMGQLKNAVADQGPDGAVEFCNANATPIVKELSEQFGVEIRRVSTRARNPKDLPDEAEFPILDAYAYNSENDIPNEPNIQKTQNAQALLYTKAIVIPNGFCLSCHGNPETEISKSTLEKLNALYPNDLAKGHKIGDLRGMWAVRIPTKMIVGRL</sequence>
<accession>A0ABY6MD81</accession>
<dbReference type="Proteomes" id="UP001163156">
    <property type="component" value="Chromosome"/>
</dbReference>
<name>A0ABY6MD81_9BACT</name>
<gene>
    <name evidence="2" type="ORF">OM944_11635</name>
</gene>
<dbReference type="RefSeq" id="WP_264807792.1">
    <property type="nucleotide sequence ID" value="NZ_CP110226.1"/>
</dbReference>
<evidence type="ECO:0000313" key="3">
    <source>
        <dbReference type="Proteomes" id="UP001163156"/>
    </source>
</evidence>
<evidence type="ECO:0000259" key="1">
    <source>
        <dbReference type="Pfam" id="PF11845"/>
    </source>
</evidence>
<reference evidence="2" key="1">
    <citation type="submission" date="2022-10" db="EMBL/GenBank/DDBJ databases">
        <title>Algoriphagus sp. a novel bacteria isolate from halophytes salicornia europaea.</title>
        <authorList>
            <person name="Peng Y."/>
            <person name="Jiang L."/>
            <person name="Lee J."/>
        </authorList>
    </citation>
    <scope>NUCLEOTIDE SEQUENCE</scope>
    <source>
        <strain evidence="2">TR-M5</strain>
    </source>
</reference>
<dbReference type="EMBL" id="CP110226">
    <property type="protein sequence ID" value="UZD21319.1"/>
    <property type="molecule type" value="Genomic_DNA"/>
</dbReference>
<dbReference type="Pfam" id="PF11845">
    <property type="entry name" value="Tll0287-like"/>
    <property type="match status" value="1"/>
</dbReference>